<evidence type="ECO:0000313" key="4">
    <source>
        <dbReference type="Proteomes" id="UP000292120"/>
    </source>
</evidence>
<comment type="caution">
    <text evidence="3">The sequence shown here is derived from an EMBL/GenBank/DDBJ whole genome shotgun (WGS) entry which is preliminary data.</text>
</comment>
<keyword evidence="4" id="KW-1185">Reference proteome</keyword>
<accession>A0A4V2JFB1</accession>
<gene>
    <name evidence="3" type="ORF">EYS42_15600</name>
</gene>
<dbReference type="AlphaFoldDB" id="A0A4V2JFB1"/>
<dbReference type="EMBL" id="SIXI01000008">
    <property type="protein sequence ID" value="TBO27860.1"/>
    <property type="molecule type" value="Genomic_DNA"/>
</dbReference>
<evidence type="ECO:0000256" key="1">
    <source>
        <dbReference type="SAM" id="SignalP"/>
    </source>
</evidence>
<feature type="domain" description="Ice-binding protein C-terminal" evidence="2">
    <location>
        <begin position="228"/>
        <end position="252"/>
    </location>
</feature>
<keyword evidence="1" id="KW-0732">Signal</keyword>
<dbReference type="NCBIfam" id="TIGR02595">
    <property type="entry name" value="PEP_CTERM"/>
    <property type="match status" value="1"/>
</dbReference>
<name>A0A4V2JFB1_9BURK</name>
<dbReference type="Pfam" id="PF07589">
    <property type="entry name" value="PEP-CTERM"/>
    <property type="match status" value="1"/>
</dbReference>
<reference evidence="3 4" key="1">
    <citation type="submission" date="2019-02" db="EMBL/GenBank/DDBJ databases">
        <title>Aquabacterium sp. strain KMB7.</title>
        <authorList>
            <person name="Chen W.-M."/>
        </authorList>
    </citation>
    <scope>NUCLEOTIDE SEQUENCE [LARGE SCALE GENOMIC DNA]</scope>
    <source>
        <strain evidence="3 4">KMB7</strain>
    </source>
</reference>
<dbReference type="InterPro" id="IPR013424">
    <property type="entry name" value="Ice-binding_C"/>
</dbReference>
<sequence>MSRTLAPLLTATLMALTATQAHAQVGTGIDYTENFDTLAAPGATGTALPAGWALVETGTSANTSYGVGTGSSNTGNSYSFGATGSTDRALGSLQSGAVNAVFGVELTNVSIGMDKLVGLNISYTGEQWRLGNTGRSDRLDFQYSLDATSLQTGTWVDVDALDFRSVVTAGAVGALNGNAVNALISGSITGLNVMPAGKLWLRWQDFNATGADDGLAIDNLRVSSVVAAVPEPETWALVLAGVGVAAVARRRKG</sequence>
<organism evidence="3 4">
    <name type="scientific">Aquabacterium lacunae</name>
    <dbReference type="NCBI Taxonomy" id="2528630"/>
    <lineage>
        <taxon>Bacteria</taxon>
        <taxon>Pseudomonadati</taxon>
        <taxon>Pseudomonadota</taxon>
        <taxon>Betaproteobacteria</taxon>
        <taxon>Burkholderiales</taxon>
        <taxon>Aquabacterium</taxon>
    </lineage>
</organism>
<dbReference type="Proteomes" id="UP000292120">
    <property type="component" value="Unassembled WGS sequence"/>
</dbReference>
<evidence type="ECO:0000313" key="3">
    <source>
        <dbReference type="EMBL" id="TBO27860.1"/>
    </source>
</evidence>
<protein>
    <submittedName>
        <fullName evidence="3">PEP-CTERM sorting domain-containing protein</fullName>
    </submittedName>
</protein>
<dbReference type="OrthoDB" id="1465721at2"/>
<feature type="chain" id="PRO_5020944576" evidence="1">
    <location>
        <begin position="24"/>
        <end position="253"/>
    </location>
</feature>
<proteinExistence type="predicted"/>
<evidence type="ECO:0000259" key="2">
    <source>
        <dbReference type="Pfam" id="PF07589"/>
    </source>
</evidence>
<feature type="signal peptide" evidence="1">
    <location>
        <begin position="1"/>
        <end position="23"/>
    </location>
</feature>
<dbReference type="RefSeq" id="WP_130969130.1">
    <property type="nucleotide sequence ID" value="NZ_SIXI01000008.1"/>
</dbReference>